<organism evidence="2 3">
    <name type="scientific">Bartonella rattimassiliensis 15908</name>
    <dbReference type="NCBI Taxonomy" id="1094556"/>
    <lineage>
        <taxon>Bacteria</taxon>
        <taxon>Pseudomonadati</taxon>
        <taxon>Pseudomonadota</taxon>
        <taxon>Alphaproteobacteria</taxon>
        <taxon>Hyphomicrobiales</taxon>
        <taxon>Bartonellaceae</taxon>
        <taxon>Bartonella</taxon>
    </lineage>
</organism>
<proteinExistence type="predicted"/>
<sequence length="181" mass="21388">MYQVQQIANFFLEKGREEDIQISPMKLIKLVYFAYGWMLAATGKRLFRDHIEAWQHGPVIPALYHEFKDWGRRFIDCYSRMVDLETGEVFIPKIHKNSTDKYTIKLLEIVWNAYKNFSSSYLCNETYKDATPWKKVYNGRLGVKLKDHDIEEYFTKKINGYLKAAKKVEGISEKKQKEGTP</sequence>
<dbReference type="Pfam" id="PF13274">
    <property type="entry name" value="SocA_Panacea"/>
    <property type="match status" value="1"/>
</dbReference>
<reference evidence="2 3" key="1">
    <citation type="submission" date="2012-03" db="EMBL/GenBank/DDBJ databases">
        <title>The Genome Sequence of Bartonella rattimassiliensis 15908.</title>
        <authorList>
            <consortium name="The Broad Institute Genome Sequencing Platform"/>
            <consortium name="The Broad Institute Genome Sequencing Center for Infectious Disease"/>
            <person name="Feldgarden M."/>
            <person name="Kirby J."/>
            <person name="Kosoy M."/>
            <person name="Birtles R."/>
            <person name="Probert W.S."/>
            <person name="Chiaraviglio L."/>
            <person name="Young S.K."/>
            <person name="Zeng Q."/>
            <person name="Gargeya S."/>
            <person name="Fitzgerald M."/>
            <person name="Haas B."/>
            <person name="Abouelleil A."/>
            <person name="Alvarado L."/>
            <person name="Arachchi H.M."/>
            <person name="Berlin A."/>
            <person name="Chapman S.B."/>
            <person name="Gearin G."/>
            <person name="Goldberg J."/>
            <person name="Griggs A."/>
            <person name="Gujja S."/>
            <person name="Hansen M."/>
            <person name="Heiman D."/>
            <person name="Howarth C."/>
            <person name="Larimer J."/>
            <person name="Lui A."/>
            <person name="MacDonald P.J.P."/>
            <person name="McCowen C."/>
            <person name="Montmayeur A."/>
            <person name="Murphy C."/>
            <person name="Neiman D."/>
            <person name="Pearson M."/>
            <person name="Priest M."/>
            <person name="Roberts A."/>
            <person name="Saif S."/>
            <person name="Shea T."/>
            <person name="Sisk P."/>
            <person name="Stolte C."/>
            <person name="Sykes S."/>
            <person name="Wortman J."/>
            <person name="Nusbaum C."/>
            <person name="Birren B."/>
        </authorList>
    </citation>
    <scope>NUCLEOTIDE SEQUENCE [LARGE SCALE GENOMIC DNA]</scope>
    <source>
        <strain evidence="2 3">15908</strain>
    </source>
</reference>
<feature type="domain" description="Antitoxin SocA-like Panacea" evidence="1">
    <location>
        <begin position="27"/>
        <end position="134"/>
    </location>
</feature>
<dbReference type="HOGENOM" id="CLU_110683_1_1_5"/>
<comment type="caution">
    <text evidence="2">The sequence shown here is derived from an EMBL/GenBank/DDBJ whole genome shotgun (WGS) entry which is preliminary data.</text>
</comment>
<dbReference type="InterPro" id="IPR025272">
    <property type="entry name" value="SocA_Panacea"/>
</dbReference>
<dbReference type="RefSeq" id="WP_007347456.1">
    <property type="nucleotide sequence ID" value="NZ_CALY02000090.1"/>
</dbReference>
<dbReference type="PATRIC" id="fig|1094556.3.peg.1318"/>
<keyword evidence="3" id="KW-1185">Reference proteome</keyword>
<evidence type="ECO:0000313" key="2">
    <source>
        <dbReference type="EMBL" id="EJF85318.1"/>
    </source>
</evidence>
<evidence type="ECO:0000313" key="3">
    <source>
        <dbReference type="Proteomes" id="UP000001077"/>
    </source>
</evidence>
<evidence type="ECO:0000259" key="1">
    <source>
        <dbReference type="Pfam" id="PF13274"/>
    </source>
</evidence>
<dbReference type="Proteomes" id="UP000001077">
    <property type="component" value="Unassembled WGS sequence"/>
</dbReference>
<dbReference type="EMBL" id="AILY01000025">
    <property type="protein sequence ID" value="EJF85318.1"/>
    <property type="molecule type" value="Genomic_DNA"/>
</dbReference>
<dbReference type="OrthoDB" id="9799173at2"/>
<protein>
    <recommendedName>
        <fullName evidence="1">Antitoxin SocA-like Panacea domain-containing protein</fullName>
    </recommendedName>
</protein>
<name>J0ZBN3_9HYPH</name>
<dbReference type="STRING" id="1094556.MCY_01159"/>
<dbReference type="eggNOG" id="COG3600">
    <property type="taxonomic scope" value="Bacteria"/>
</dbReference>
<accession>J0ZBN3</accession>
<dbReference type="AlphaFoldDB" id="J0ZBN3"/>
<gene>
    <name evidence="2" type="ORF">MCY_01159</name>
</gene>